<gene>
    <name evidence="2" type="ORF">Q7514_08485</name>
</gene>
<dbReference type="Gene3D" id="1.20.1260.10">
    <property type="match status" value="1"/>
</dbReference>
<organism evidence="2 3">
    <name type="scientific">Rhodococcus artemisiae</name>
    <dbReference type="NCBI Taxonomy" id="714159"/>
    <lineage>
        <taxon>Bacteria</taxon>
        <taxon>Bacillati</taxon>
        <taxon>Actinomycetota</taxon>
        <taxon>Actinomycetes</taxon>
        <taxon>Mycobacteriales</taxon>
        <taxon>Nocardiaceae</taxon>
        <taxon>Rhodococcus</taxon>
    </lineage>
</organism>
<dbReference type="Proteomes" id="UP001336020">
    <property type="component" value="Unassembled WGS sequence"/>
</dbReference>
<accession>A0ABU7L7P2</accession>
<name>A0ABU7L7P2_9NOCA</name>
<dbReference type="EMBL" id="JAUTXY010000003">
    <property type="protein sequence ID" value="MEE2057564.1"/>
    <property type="molecule type" value="Genomic_DNA"/>
</dbReference>
<dbReference type="InterPro" id="IPR059125">
    <property type="entry name" value="Ferritin_actino"/>
</dbReference>
<dbReference type="SUPFAM" id="SSF47240">
    <property type="entry name" value="Ferritin-like"/>
    <property type="match status" value="1"/>
</dbReference>
<evidence type="ECO:0000313" key="3">
    <source>
        <dbReference type="Proteomes" id="UP001336020"/>
    </source>
</evidence>
<dbReference type="CDD" id="cd00657">
    <property type="entry name" value="Ferritin_like"/>
    <property type="match status" value="1"/>
</dbReference>
<protein>
    <submittedName>
        <fullName evidence="2">Ferritin-like fold-containing protein</fullName>
    </submittedName>
</protein>
<keyword evidence="3" id="KW-1185">Reference proteome</keyword>
<reference evidence="2 3" key="1">
    <citation type="submission" date="2023-07" db="EMBL/GenBank/DDBJ databases">
        <authorList>
            <person name="Girao M."/>
            <person name="Carvalho M.F."/>
        </authorList>
    </citation>
    <scope>NUCLEOTIDE SEQUENCE [LARGE SCALE GENOMIC DNA]</scope>
    <source>
        <strain evidence="2 3">YIM65754</strain>
    </source>
</reference>
<feature type="domain" description="Ferritin-like" evidence="1">
    <location>
        <begin position="27"/>
        <end position="204"/>
    </location>
</feature>
<sequence>MGAETSPSAAEPRLSPSAAPLPADHPGVLELFSVLASGEIAAFYRLADEAKFSPSLQGKVAFAQMAASEMRHFEILRTALEERGVDIYTAMAPYHQVLDAYHDSTTPSTWLESLVKAYVGDGIAADFYCEIADMLDPQVATVVRGALAETGHSKFVVQEVRSVVERSSTQKDRLMLWGRRLLGEAITQAQYVLAQREELAELVILASGDLSNIAALIDRMQVEHAKRMAVLGLH</sequence>
<comment type="caution">
    <text evidence="2">The sequence shown here is derived from an EMBL/GenBank/DDBJ whole genome shotgun (WGS) entry which is preliminary data.</text>
</comment>
<evidence type="ECO:0000313" key="2">
    <source>
        <dbReference type="EMBL" id="MEE2057564.1"/>
    </source>
</evidence>
<proteinExistence type="predicted"/>
<evidence type="ECO:0000259" key="1">
    <source>
        <dbReference type="Pfam" id="PF13794"/>
    </source>
</evidence>
<dbReference type="InterPro" id="IPR009078">
    <property type="entry name" value="Ferritin-like_SF"/>
</dbReference>
<dbReference type="RefSeq" id="WP_330132819.1">
    <property type="nucleotide sequence ID" value="NZ_JAUTXY010000003.1"/>
</dbReference>
<dbReference type="InterPro" id="IPR012347">
    <property type="entry name" value="Ferritin-like"/>
</dbReference>
<dbReference type="Pfam" id="PF13794">
    <property type="entry name" value="MiaE_2"/>
    <property type="match status" value="1"/>
</dbReference>